<proteinExistence type="predicted"/>
<keyword evidence="2" id="KW-1185">Reference proteome</keyword>
<organism evidence="1 2">
    <name type="scientific">Linderina macrospora</name>
    <dbReference type="NCBI Taxonomy" id="4868"/>
    <lineage>
        <taxon>Eukaryota</taxon>
        <taxon>Fungi</taxon>
        <taxon>Fungi incertae sedis</taxon>
        <taxon>Zoopagomycota</taxon>
        <taxon>Kickxellomycotina</taxon>
        <taxon>Kickxellomycetes</taxon>
        <taxon>Kickxellales</taxon>
        <taxon>Kickxellaceae</taxon>
        <taxon>Linderina</taxon>
    </lineage>
</organism>
<comment type="caution">
    <text evidence="1">The sequence shown here is derived from an EMBL/GenBank/DDBJ whole genome shotgun (WGS) entry which is preliminary data.</text>
</comment>
<accession>A0ACC1JGI4</accession>
<evidence type="ECO:0000313" key="2">
    <source>
        <dbReference type="Proteomes" id="UP001150603"/>
    </source>
</evidence>
<reference evidence="1" key="1">
    <citation type="submission" date="2022-07" db="EMBL/GenBank/DDBJ databases">
        <title>Phylogenomic reconstructions and comparative analyses of Kickxellomycotina fungi.</title>
        <authorList>
            <person name="Reynolds N.K."/>
            <person name="Stajich J.E."/>
            <person name="Barry K."/>
            <person name="Grigoriev I.V."/>
            <person name="Crous P."/>
            <person name="Smith M.E."/>
        </authorList>
    </citation>
    <scope>NUCLEOTIDE SEQUENCE</scope>
    <source>
        <strain evidence="1">NRRL 5244</strain>
    </source>
</reference>
<gene>
    <name evidence="1" type="primary">CTA8_1</name>
    <name evidence="1" type="ORF">FBU59_000615</name>
</gene>
<evidence type="ECO:0000313" key="1">
    <source>
        <dbReference type="EMBL" id="KAJ1950565.1"/>
    </source>
</evidence>
<protein>
    <submittedName>
        <fullName evidence="1">Heat shock transcription factor</fullName>
    </submittedName>
</protein>
<feature type="non-terminal residue" evidence="1">
    <location>
        <position position="1"/>
    </location>
</feature>
<name>A0ACC1JGI4_9FUNG</name>
<keyword evidence="1" id="KW-0346">Stress response</keyword>
<dbReference type="EMBL" id="JANBPW010000177">
    <property type="protein sequence ID" value="KAJ1950565.1"/>
    <property type="molecule type" value="Genomic_DNA"/>
</dbReference>
<dbReference type="Proteomes" id="UP001150603">
    <property type="component" value="Unassembled WGS sequence"/>
</dbReference>
<sequence length="191" mass="22418">RRVEPCPILQPLHLSDLSHFPSHLCSCLAPTSCMCRIVNDPKNESWIRWTENGTAFKFSSSDKLLAALQAAGLRAQNYHSVEKNLNDYRFNRLTDQRRKIPDTDGKLWWMFSHTMFHRDFPDQIVRIQRRRRTNPPTMSPQLPLIAPHPQMPTPPVPQQYVQQQQHHVQQHQQAYQVPPPHAAQHQNPQWM</sequence>